<dbReference type="EMBL" id="LRPN01000144">
    <property type="protein sequence ID" value="KWZ78364.1"/>
    <property type="molecule type" value="Genomic_DNA"/>
</dbReference>
<evidence type="ECO:0000313" key="2">
    <source>
        <dbReference type="Proteomes" id="UP000070376"/>
    </source>
</evidence>
<proteinExistence type="predicted"/>
<name>A0A133KG36_HEYCO</name>
<dbReference type="PATRIC" id="fig|1398.22.peg.3022"/>
<reference evidence="2" key="1">
    <citation type="submission" date="2016-01" db="EMBL/GenBank/DDBJ databases">
        <authorList>
            <person name="Mitreva M."/>
            <person name="Pepin K.H."/>
            <person name="Mihindukulasuriya K.A."/>
            <person name="Fulton R."/>
            <person name="Fronick C."/>
            <person name="O'Laughlin M."/>
            <person name="Miner T."/>
            <person name="Herter B."/>
            <person name="Rosa B.A."/>
            <person name="Cordes M."/>
            <person name="Tomlinson C."/>
            <person name="Wollam A."/>
            <person name="Palsikar V.B."/>
            <person name="Mardis E.R."/>
            <person name="Wilson R.K."/>
        </authorList>
    </citation>
    <scope>NUCLEOTIDE SEQUENCE [LARGE SCALE GENOMIC DNA]</scope>
    <source>
        <strain evidence="2">GED7749B</strain>
    </source>
</reference>
<evidence type="ECO:0000313" key="1">
    <source>
        <dbReference type="EMBL" id="KWZ78364.1"/>
    </source>
</evidence>
<sequence length="78" mass="8872">MSSFIISDGWRQFIVKKAGKMMRFLNALVNGTADFSSLVFSKRLQFNSTLYHIQDAAHFLTGCLKRNRFTSGRVRGVP</sequence>
<dbReference type="AlphaFoldDB" id="A0A133KG36"/>
<accession>A0A133KG36</accession>
<gene>
    <name evidence="1" type="ORF">HMPREF3213_03014</name>
</gene>
<protein>
    <submittedName>
        <fullName evidence="1">Uncharacterized protein</fullName>
    </submittedName>
</protein>
<dbReference type="Proteomes" id="UP000070376">
    <property type="component" value="Unassembled WGS sequence"/>
</dbReference>
<comment type="caution">
    <text evidence="1">The sequence shown here is derived from an EMBL/GenBank/DDBJ whole genome shotgun (WGS) entry which is preliminary data.</text>
</comment>
<organism evidence="1 2">
    <name type="scientific">Heyndrickxia coagulans</name>
    <name type="common">Weizmannia coagulans</name>
    <dbReference type="NCBI Taxonomy" id="1398"/>
    <lineage>
        <taxon>Bacteria</taxon>
        <taxon>Bacillati</taxon>
        <taxon>Bacillota</taxon>
        <taxon>Bacilli</taxon>
        <taxon>Bacillales</taxon>
        <taxon>Bacillaceae</taxon>
        <taxon>Heyndrickxia</taxon>
    </lineage>
</organism>